<dbReference type="PANTHER" id="PTHR43491">
    <property type="entry name" value="UDP-N-ACETYL-D-MANNOSAMINE DEHYDROGENASE"/>
    <property type="match status" value="1"/>
</dbReference>
<dbReference type="InterPro" id="IPR036291">
    <property type="entry name" value="NAD(P)-bd_dom_sf"/>
</dbReference>
<evidence type="ECO:0000256" key="2">
    <source>
        <dbReference type="ARBA" id="ARBA00023027"/>
    </source>
</evidence>
<evidence type="ECO:0000256" key="3">
    <source>
        <dbReference type="PIRNR" id="PIRNR000124"/>
    </source>
</evidence>
<keyword evidence="1" id="KW-0560">Oxidoreductase</keyword>
<dbReference type="GO" id="GO:0051287">
    <property type="term" value="F:NAD binding"/>
    <property type="evidence" value="ECO:0007669"/>
    <property type="project" value="InterPro"/>
</dbReference>
<dbReference type="Pfam" id="PF03720">
    <property type="entry name" value="UDPG_MGDP_dh_C"/>
    <property type="match status" value="1"/>
</dbReference>
<feature type="domain" description="UDP-glucose/GDP-mannose dehydrogenase C-terminal" evidence="4">
    <location>
        <begin position="304"/>
        <end position="399"/>
    </location>
</feature>
<dbReference type="SUPFAM" id="SSF52413">
    <property type="entry name" value="UDP-glucose/GDP-mannose dehydrogenase C-terminal domain"/>
    <property type="match status" value="1"/>
</dbReference>
<name>A0A2G9YD64_9BACT</name>
<dbReference type="EMBL" id="PCRH01000032">
    <property type="protein sequence ID" value="PIP17154.1"/>
    <property type="molecule type" value="Genomic_DNA"/>
</dbReference>
<comment type="caution">
    <text evidence="5">The sequence shown here is derived from an EMBL/GenBank/DDBJ whole genome shotgun (WGS) entry which is preliminary data.</text>
</comment>
<evidence type="ECO:0000313" key="6">
    <source>
        <dbReference type="Proteomes" id="UP000231480"/>
    </source>
</evidence>
<dbReference type="Gene3D" id="3.40.50.720">
    <property type="entry name" value="NAD(P)-binding Rossmann-like Domain"/>
    <property type="match status" value="3"/>
</dbReference>
<dbReference type="GO" id="GO:0016616">
    <property type="term" value="F:oxidoreductase activity, acting on the CH-OH group of donors, NAD or NADP as acceptor"/>
    <property type="evidence" value="ECO:0007669"/>
    <property type="project" value="InterPro"/>
</dbReference>
<dbReference type="SMART" id="SM00984">
    <property type="entry name" value="UDPG_MGDP_dh_C"/>
    <property type="match status" value="1"/>
</dbReference>
<gene>
    <name evidence="5" type="ORF">COX44_01415</name>
</gene>
<dbReference type="InterPro" id="IPR014026">
    <property type="entry name" value="UDP-Glc/GDP-Man_DH_dimer"/>
</dbReference>
<dbReference type="PIRSF" id="PIRSF500136">
    <property type="entry name" value="UDP_ManNAc_DH"/>
    <property type="match status" value="1"/>
</dbReference>
<accession>A0A2G9YD64</accession>
<dbReference type="Pfam" id="PF03721">
    <property type="entry name" value="UDPG_MGDP_dh_N"/>
    <property type="match status" value="2"/>
</dbReference>
<dbReference type="PANTHER" id="PTHR43491:SF1">
    <property type="entry name" value="UDP-N-ACETYL-D-MANNOSAMINE DEHYDROGENASE"/>
    <property type="match status" value="1"/>
</dbReference>
<comment type="similarity">
    <text evidence="3">Belongs to the UDP-glucose/GDP-mannose dehydrogenase family.</text>
</comment>
<dbReference type="InterPro" id="IPR017476">
    <property type="entry name" value="UDP-Glc/GDP-Man"/>
</dbReference>
<evidence type="ECO:0000313" key="5">
    <source>
        <dbReference type="EMBL" id="PIP17154.1"/>
    </source>
</evidence>
<protein>
    <submittedName>
        <fullName evidence="5">UDP-N-acetyl-D-glucosamine dehydrogenase</fullName>
    </submittedName>
</protein>
<dbReference type="PIRSF" id="PIRSF000124">
    <property type="entry name" value="UDPglc_GDPman_dh"/>
    <property type="match status" value="1"/>
</dbReference>
<dbReference type="InterPro" id="IPR014027">
    <property type="entry name" value="UDP-Glc/GDP-Man_DH_C"/>
</dbReference>
<dbReference type="Proteomes" id="UP000231480">
    <property type="component" value="Unassembled WGS sequence"/>
</dbReference>
<dbReference type="GO" id="GO:0016628">
    <property type="term" value="F:oxidoreductase activity, acting on the CH-CH group of donors, NAD or NADP as acceptor"/>
    <property type="evidence" value="ECO:0007669"/>
    <property type="project" value="InterPro"/>
</dbReference>
<dbReference type="InterPro" id="IPR028359">
    <property type="entry name" value="UDP_ManNAc/GlcNAc_DH"/>
</dbReference>
<dbReference type="InterPro" id="IPR001732">
    <property type="entry name" value="UDP-Glc/GDP-Man_DH_N"/>
</dbReference>
<dbReference type="GO" id="GO:0000271">
    <property type="term" value="P:polysaccharide biosynthetic process"/>
    <property type="evidence" value="ECO:0007669"/>
    <property type="project" value="InterPro"/>
</dbReference>
<keyword evidence="2" id="KW-0520">NAD</keyword>
<dbReference type="SUPFAM" id="SSF48179">
    <property type="entry name" value="6-phosphogluconate dehydrogenase C-terminal domain-like"/>
    <property type="match status" value="1"/>
</dbReference>
<organism evidence="5 6">
    <name type="scientific">Candidatus Portnoybacteria bacterium CG23_combo_of_CG06-09_8_20_14_all_37_13</name>
    <dbReference type="NCBI Taxonomy" id="1974819"/>
    <lineage>
        <taxon>Bacteria</taxon>
        <taxon>Candidatus Portnoyibacteriota</taxon>
    </lineage>
</organism>
<evidence type="ECO:0000259" key="4">
    <source>
        <dbReference type="SMART" id="SM00984"/>
    </source>
</evidence>
<dbReference type="InterPro" id="IPR036220">
    <property type="entry name" value="UDP-Glc/GDP-Man_DH_C_sf"/>
</dbReference>
<dbReference type="AlphaFoldDB" id="A0A2G9YD64"/>
<sequence length="407" mass="46461">MQVLKQKIQSKKAVVAVIGLGYVGLPLARAIKQAGFEVIGIDIRKIKDKIIKTTNSYDELKKADIIIICLPTPLTKHKEPDMSYIKAGLREIKKRLRKNKLVILESTTYPGTTEEILLPALKSTGLKVGQDFFLAFVSERLDPGNKKFNIKNTPKVIGGVTRNCTNLTRLFYQQFVDEVFSVSSPKVAEMSKLLENIFRIVNISMINELMMLCDKMQIDIWEVIEAAKTKPFGFMPFYPSAGAGGHCIPIDPFYLSWKAKEYGFFTRFIELAGEINELMPHYVVTKIIWALNNQEKSIKNSKILIWGIAYKKDIADTRESPAIKIIWDLMRKGARIFYHDPYVPEIEINNKRFKSVKLTNQILKNVDCLLILTDHSGYDYEDLTKKAKLVVDTKNIVKTKLSNVYKL</sequence>
<proteinExistence type="inferred from homology"/>
<evidence type="ECO:0000256" key="1">
    <source>
        <dbReference type="ARBA" id="ARBA00023002"/>
    </source>
</evidence>
<reference evidence="5 6" key="1">
    <citation type="submission" date="2017-09" db="EMBL/GenBank/DDBJ databases">
        <title>Depth-based differentiation of microbial function through sediment-hosted aquifers and enrichment of novel symbionts in the deep terrestrial subsurface.</title>
        <authorList>
            <person name="Probst A.J."/>
            <person name="Ladd B."/>
            <person name="Jarett J.K."/>
            <person name="Geller-Mcgrath D.E."/>
            <person name="Sieber C.M."/>
            <person name="Emerson J.B."/>
            <person name="Anantharaman K."/>
            <person name="Thomas B.C."/>
            <person name="Malmstrom R."/>
            <person name="Stieglmeier M."/>
            <person name="Klingl A."/>
            <person name="Woyke T."/>
            <person name="Ryan C.M."/>
            <person name="Banfield J.F."/>
        </authorList>
    </citation>
    <scope>NUCLEOTIDE SEQUENCE [LARGE SCALE GENOMIC DNA]</scope>
    <source>
        <strain evidence="5">CG23_combo_of_CG06-09_8_20_14_all_37_13</strain>
    </source>
</reference>
<dbReference type="InterPro" id="IPR008927">
    <property type="entry name" value="6-PGluconate_DH-like_C_sf"/>
</dbReference>
<dbReference type="Pfam" id="PF00984">
    <property type="entry name" value="UDPG_MGDP_dh"/>
    <property type="match status" value="1"/>
</dbReference>
<dbReference type="NCBIfam" id="TIGR03026">
    <property type="entry name" value="NDP-sugDHase"/>
    <property type="match status" value="1"/>
</dbReference>
<dbReference type="SUPFAM" id="SSF51735">
    <property type="entry name" value="NAD(P)-binding Rossmann-fold domains"/>
    <property type="match status" value="1"/>
</dbReference>